<dbReference type="EMBL" id="CP036526">
    <property type="protein sequence ID" value="QDT08625.1"/>
    <property type="molecule type" value="Genomic_DNA"/>
</dbReference>
<feature type="signal peptide" evidence="1">
    <location>
        <begin position="1"/>
        <end position="25"/>
    </location>
</feature>
<dbReference type="Proteomes" id="UP000319817">
    <property type="component" value="Chromosome"/>
</dbReference>
<organism evidence="2 3">
    <name type="scientific">Stieleria marina</name>
    <dbReference type="NCBI Taxonomy" id="1930275"/>
    <lineage>
        <taxon>Bacteria</taxon>
        <taxon>Pseudomonadati</taxon>
        <taxon>Planctomycetota</taxon>
        <taxon>Planctomycetia</taxon>
        <taxon>Pirellulales</taxon>
        <taxon>Pirellulaceae</taxon>
        <taxon>Stieleria</taxon>
    </lineage>
</organism>
<evidence type="ECO:0000256" key="1">
    <source>
        <dbReference type="SAM" id="SignalP"/>
    </source>
</evidence>
<keyword evidence="3" id="KW-1185">Reference proteome</keyword>
<sequence length="153" mass="15690" precursor="true">MKLQVRKLFLLGVATTLFTSTAPSADAGGLLAKLFKCKAEEPTCCCEPEPACCEPAPEPACCEPEPEPVCCEPAPDPVCCEAAPEPVCCEPEPAPEPCCASVGSAGYSLPELAPGEVLLSISPISAPSTPMNTSPPTQFAAEPTSVITQLAAK</sequence>
<reference evidence="2 3" key="1">
    <citation type="submission" date="2019-02" db="EMBL/GenBank/DDBJ databases">
        <title>Deep-cultivation of Planctomycetes and their phenomic and genomic characterization uncovers novel biology.</title>
        <authorList>
            <person name="Wiegand S."/>
            <person name="Jogler M."/>
            <person name="Boedeker C."/>
            <person name="Pinto D."/>
            <person name="Vollmers J."/>
            <person name="Rivas-Marin E."/>
            <person name="Kohn T."/>
            <person name="Peeters S.H."/>
            <person name="Heuer A."/>
            <person name="Rast P."/>
            <person name="Oberbeckmann S."/>
            <person name="Bunk B."/>
            <person name="Jeske O."/>
            <person name="Meyerdierks A."/>
            <person name="Storesund J.E."/>
            <person name="Kallscheuer N."/>
            <person name="Luecker S."/>
            <person name="Lage O.M."/>
            <person name="Pohl T."/>
            <person name="Merkel B.J."/>
            <person name="Hornburger P."/>
            <person name="Mueller R.-W."/>
            <person name="Bruemmer F."/>
            <person name="Labrenz M."/>
            <person name="Spormann A.M."/>
            <person name="Op den Camp H."/>
            <person name="Overmann J."/>
            <person name="Amann R."/>
            <person name="Jetten M.S.M."/>
            <person name="Mascher T."/>
            <person name="Medema M.H."/>
            <person name="Devos D.P."/>
            <person name="Kaster A.-K."/>
            <person name="Ovreas L."/>
            <person name="Rohde M."/>
            <person name="Galperin M.Y."/>
            <person name="Jogler C."/>
        </authorList>
    </citation>
    <scope>NUCLEOTIDE SEQUENCE [LARGE SCALE GENOMIC DNA]</scope>
    <source>
        <strain evidence="2 3">K23_9</strain>
    </source>
</reference>
<gene>
    <name evidence="2" type="ORF">K239x_05650</name>
</gene>
<evidence type="ECO:0000313" key="2">
    <source>
        <dbReference type="EMBL" id="QDT08625.1"/>
    </source>
</evidence>
<feature type="chain" id="PRO_5022016282" evidence="1">
    <location>
        <begin position="26"/>
        <end position="153"/>
    </location>
</feature>
<keyword evidence="1" id="KW-0732">Signal</keyword>
<name>A0A517NNB9_9BACT</name>
<dbReference type="AlphaFoldDB" id="A0A517NNB9"/>
<proteinExistence type="predicted"/>
<evidence type="ECO:0000313" key="3">
    <source>
        <dbReference type="Proteomes" id="UP000319817"/>
    </source>
</evidence>
<accession>A0A517NNB9</accession>
<protein>
    <submittedName>
        <fullName evidence="2">Uncharacterized protein</fullName>
    </submittedName>
</protein>